<reference evidence="1 2" key="1">
    <citation type="submission" date="2017-07" db="EMBL/GenBank/DDBJ databases">
        <title>Genome sequence of the Sordaria macrospora wild type strain R19027.</title>
        <authorList>
            <person name="Nowrousian M."/>
            <person name="Teichert I."/>
            <person name="Kueck U."/>
        </authorList>
    </citation>
    <scope>NUCLEOTIDE SEQUENCE [LARGE SCALE GENOMIC DNA]</scope>
    <source>
        <strain evidence="1 2">R19027</strain>
        <tissue evidence="1">Mycelium</tissue>
    </source>
</reference>
<accession>A0A8S8ZR57</accession>
<dbReference type="EMBL" id="NMPR01000095">
    <property type="protein sequence ID" value="KAA8630752.1"/>
    <property type="molecule type" value="Genomic_DNA"/>
</dbReference>
<name>A0A8S8ZR57_SORMA</name>
<organism evidence="1 2">
    <name type="scientific">Sordaria macrospora</name>
    <dbReference type="NCBI Taxonomy" id="5147"/>
    <lineage>
        <taxon>Eukaryota</taxon>
        <taxon>Fungi</taxon>
        <taxon>Dikarya</taxon>
        <taxon>Ascomycota</taxon>
        <taxon>Pezizomycotina</taxon>
        <taxon>Sordariomycetes</taxon>
        <taxon>Sordariomycetidae</taxon>
        <taxon>Sordariales</taxon>
        <taxon>Sordariaceae</taxon>
        <taxon>Sordaria</taxon>
    </lineage>
</organism>
<dbReference type="Proteomes" id="UP000433876">
    <property type="component" value="Unassembled WGS sequence"/>
</dbReference>
<dbReference type="VEuPathDB" id="FungiDB:SMAC_04528"/>
<gene>
    <name evidence="1" type="ORF">SMACR_04528</name>
</gene>
<protein>
    <submittedName>
        <fullName evidence="1">Uncharacterized protein</fullName>
    </submittedName>
</protein>
<proteinExistence type="predicted"/>
<evidence type="ECO:0000313" key="1">
    <source>
        <dbReference type="EMBL" id="KAA8630752.1"/>
    </source>
</evidence>
<dbReference type="AlphaFoldDB" id="A0A8S8ZR57"/>
<comment type="caution">
    <text evidence="1">The sequence shown here is derived from an EMBL/GenBank/DDBJ whole genome shotgun (WGS) entry which is preliminary data.</text>
</comment>
<evidence type="ECO:0000313" key="2">
    <source>
        <dbReference type="Proteomes" id="UP000433876"/>
    </source>
</evidence>
<sequence length="309" mass="35441">MDQQLSPVWKHLPLEIVQEILGHYVEDILYTCRTYPDWSVIAEIREQGPPFDDIYQFQRENLEEPACQSLLTAATIFRQDCDLFKPYKPRIERYFHDGWISSLLFLVCVDFDRGYYYRYSSVPPRTYKHTRSVADTSGGKATFLLHTSAVSLGQHTVGDDLDLPEHACRVPLVRQWCCLEYLNGDWAPSHAEQDNIQALLGVWENYENMNDELGLSLGDHPVFMVGTVPAFTCIDSKVQLPPLSGPDFSRRKVLDSSASPVKLEGLEVYDSGHRIRFKWHDLIPTIIYTTYGVVDDENQKKKGEDICVS</sequence>